<dbReference type="Gene3D" id="3.40.50.720">
    <property type="entry name" value="NAD(P)-binding Rossmann-like Domain"/>
    <property type="match status" value="1"/>
</dbReference>
<dbReference type="GO" id="GO:0015297">
    <property type="term" value="F:antiporter activity"/>
    <property type="evidence" value="ECO:0007669"/>
    <property type="project" value="UniProtKB-KW"/>
</dbReference>
<evidence type="ECO:0000259" key="12">
    <source>
        <dbReference type="PROSITE" id="PS51201"/>
    </source>
</evidence>
<dbReference type="InterPro" id="IPR006037">
    <property type="entry name" value="RCK_C"/>
</dbReference>
<dbReference type="InterPro" id="IPR006153">
    <property type="entry name" value="Cation/H_exchanger_TM"/>
</dbReference>
<dbReference type="InterPro" id="IPR004771">
    <property type="entry name" value="K/H_exchanger"/>
</dbReference>
<dbReference type="PANTHER" id="PTHR46157">
    <property type="entry name" value="K(+) EFFLUX ANTIPORTER 3, CHLOROPLASTIC"/>
    <property type="match status" value="1"/>
</dbReference>
<proteinExistence type="inferred from homology"/>
<evidence type="ECO:0000256" key="8">
    <source>
        <dbReference type="ARBA" id="ARBA00022989"/>
    </source>
</evidence>
<keyword evidence="10 11" id="KW-0472">Membrane</keyword>
<organism evidence="14 15">
    <name type="scientific">Sideroxydans lithotrophicus (strain ES-1)</name>
    <dbReference type="NCBI Taxonomy" id="580332"/>
    <lineage>
        <taxon>Bacteria</taxon>
        <taxon>Pseudomonadati</taxon>
        <taxon>Pseudomonadota</taxon>
        <taxon>Betaproteobacteria</taxon>
        <taxon>Nitrosomonadales</taxon>
        <taxon>Gallionellaceae</taxon>
        <taxon>Sideroxydans</taxon>
    </lineage>
</organism>
<feature type="domain" description="RCK N-terminal" evidence="12">
    <location>
        <begin position="412"/>
        <end position="529"/>
    </location>
</feature>
<evidence type="ECO:0000256" key="4">
    <source>
        <dbReference type="ARBA" id="ARBA00022449"/>
    </source>
</evidence>
<dbReference type="eggNOG" id="COG0475">
    <property type="taxonomic scope" value="Bacteria"/>
</dbReference>
<dbReference type="Gene3D" id="1.20.1530.20">
    <property type="match status" value="1"/>
</dbReference>
<evidence type="ECO:0000256" key="6">
    <source>
        <dbReference type="ARBA" id="ARBA00022692"/>
    </source>
</evidence>
<keyword evidence="7" id="KW-0630">Potassium</keyword>
<dbReference type="InterPro" id="IPR003148">
    <property type="entry name" value="RCK_N"/>
</dbReference>
<gene>
    <name evidence="14" type="ordered locus">Slit_0442</name>
</gene>
<feature type="transmembrane region" description="Helical" evidence="11">
    <location>
        <begin position="66"/>
        <end position="84"/>
    </location>
</feature>
<dbReference type="PANTHER" id="PTHR46157:SF4">
    <property type="entry name" value="K(+) EFFLUX ANTIPORTER 3, CHLOROPLASTIC"/>
    <property type="match status" value="1"/>
</dbReference>
<dbReference type="eggNOG" id="COG1226">
    <property type="taxonomic scope" value="Bacteria"/>
</dbReference>
<dbReference type="Pfam" id="PF02080">
    <property type="entry name" value="TrkA_C"/>
    <property type="match status" value="1"/>
</dbReference>
<evidence type="ECO:0000256" key="3">
    <source>
        <dbReference type="ARBA" id="ARBA00022448"/>
    </source>
</evidence>
<dbReference type="PROSITE" id="PS51202">
    <property type="entry name" value="RCK_C"/>
    <property type="match status" value="1"/>
</dbReference>
<feature type="transmembrane region" description="Helical" evidence="11">
    <location>
        <begin position="275"/>
        <end position="294"/>
    </location>
</feature>
<evidence type="ECO:0000256" key="5">
    <source>
        <dbReference type="ARBA" id="ARBA00022538"/>
    </source>
</evidence>
<dbReference type="GO" id="GO:0005886">
    <property type="term" value="C:plasma membrane"/>
    <property type="evidence" value="ECO:0007669"/>
    <property type="project" value="TreeGrafter"/>
</dbReference>
<dbReference type="SUPFAM" id="SSF116726">
    <property type="entry name" value="TrkA C-terminal domain-like"/>
    <property type="match status" value="1"/>
</dbReference>
<keyword evidence="6 11" id="KW-0812">Transmembrane</keyword>
<dbReference type="SUPFAM" id="SSF51735">
    <property type="entry name" value="NAD(P)-binding Rossmann-fold domains"/>
    <property type="match status" value="1"/>
</dbReference>
<feature type="transmembrane region" description="Helical" evidence="11">
    <location>
        <begin position="152"/>
        <end position="175"/>
    </location>
</feature>
<dbReference type="InterPro" id="IPR036721">
    <property type="entry name" value="RCK_C_sf"/>
</dbReference>
<keyword evidence="5" id="KW-0633">Potassium transport</keyword>
<dbReference type="AlphaFoldDB" id="D5CM69"/>
<dbReference type="NCBIfam" id="TIGR00932">
    <property type="entry name" value="2a37"/>
    <property type="match status" value="1"/>
</dbReference>
<evidence type="ECO:0000259" key="13">
    <source>
        <dbReference type="PROSITE" id="PS51202"/>
    </source>
</evidence>
<feature type="transmembrane region" description="Helical" evidence="11">
    <location>
        <begin position="91"/>
        <end position="113"/>
    </location>
</feature>
<dbReference type="STRING" id="580332.Slit_0442"/>
<feature type="transmembrane region" description="Helical" evidence="11">
    <location>
        <begin position="300"/>
        <end position="322"/>
    </location>
</feature>
<dbReference type="InterPro" id="IPR036291">
    <property type="entry name" value="NAD(P)-bd_dom_sf"/>
</dbReference>
<dbReference type="GO" id="GO:1902600">
    <property type="term" value="P:proton transmembrane transport"/>
    <property type="evidence" value="ECO:0007669"/>
    <property type="project" value="InterPro"/>
</dbReference>
<keyword evidence="9" id="KW-0406">Ion transport</keyword>
<feature type="transmembrane region" description="Helical" evidence="11">
    <location>
        <begin position="360"/>
        <end position="379"/>
    </location>
</feature>
<dbReference type="InterPro" id="IPR038770">
    <property type="entry name" value="Na+/solute_symporter_sf"/>
</dbReference>
<evidence type="ECO:0000256" key="7">
    <source>
        <dbReference type="ARBA" id="ARBA00022958"/>
    </source>
</evidence>
<dbReference type="Pfam" id="PF00999">
    <property type="entry name" value="Na_H_Exchanger"/>
    <property type="match status" value="1"/>
</dbReference>
<reference evidence="14 15" key="1">
    <citation type="submission" date="2010-03" db="EMBL/GenBank/DDBJ databases">
        <title>Complete sequence of Sideroxydans lithotrophicus ES-1.</title>
        <authorList>
            <consortium name="US DOE Joint Genome Institute"/>
            <person name="Lucas S."/>
            <person name="Copeland A."/>
            <person name="Lapidus A."/>
            <person name="Cheng J.-F."/>
            <person name="Bruce D."/>
            <person name="Goodwin L."/>
            <person name="Pitluck S."/>
            <person name="Munk A.C."/>
            <person name="Detter J.C."/>
            <person name="Han C."/>
            <person name="Tapia R."/>
            <person name="Larimer F."/>
            <person name="Land M."/>
            <person name="Hauser L."/>
            <person name="Kyrpides N."/>
            <person name="Ivanova N."/>
            <person name="Emerson D."/>
            <person name="Woyke T."/>
        </authorList>
    </citation>
    <scope>NUCLEOTIDE SEQUENCE [LARGE SCALE GENOMIC DNA]</scope>
    <source>
        <strain evidence="14 15">ES-1</strain>
    </source>
</reference>
<evidence type="ECO:0000256" key="11">
    <source>
        <dbReference type="SAM" id="Phobius"/>
    </source>
</evidence>
<feature type="domain" description="RCK C-terminal" evidence="13">
    <location>
        <begin position="581"/>
        <end position="664"/>
    </location>
</feature>
<keyword evidence="4" id="KW-0050">Antiport</keyword>
<comment type="subcellular location">
    <subcellularLocation>
        <location evidence="1">Endomembrane system</location>
        <topology evidence="1">Multi-pass membrane protein</topology>
    </subcellularLocation>
</comment>
<dbReference type="GO" id="GO:0008324">
    <property type="term" value="F:monoatomic cation transmembrane transporter activity"/>
    <property type="evidence" value="ECO:0007669"/>
    <property type="project" value="InterPro"/>
</dbReference>
<accession>D5CM69</accession>
<keyword evidence="8 11" id="KW-1133">Transmembrane helix</keyword>
<dbReference type="Gene3D" id="3.30.70.1450">
    <property type="entry name" value="Regulator of K+ conductance, C-terminal domain"/>
    <property type="match status" value="1"/>
</dbReference>
<dbReference type="Pfam" id="PF02254">
    <property type="entry name" value="TrkA_N"/>
    <property type="match status" value="1"/>
</dbReference>
<evidence type="ECO:0000313" key="15">
    <source>
        <dbReference type="Proteomes" id="UP000001625"/>
    </source>
</evidence>
<dbReference type="HOGENOM" id="CLU_005126_9_0_4"/>
<dbReference type="GO" id="GO:0012505">
    <property type="term" value="C:endomembrane system"/>
    <property type="evidence" value="ECO:0007669"/>
    <property type="project" value="UniProtKB-SubCell"/>
</dbReference>
<evidence type="ECO:0000256" key="1">
    <source>
        <dbReference type="ARBA" id="ARBA00004127"/>
    </source>
</evidence>
<evidence type="ECO:0000256" key="2">
    <source>
        <dbReference type="ARBA" id="ARBA00005551"/>
    </source>
</evidence>
<protein>
    <submittedName>
        <fullName evidence="14">Sodium/hydrogen exchanger</fullName>
    </submittedName>
</protein>
<dbReference type="Proteomes" id="UP000001625">
    <property type="component" value="Chromosome"/>
</dbReference>
<evidence type="ECO:0000256" key="10">
    <source>
        <dbReference type="ARBA" id="ARBA00023136"/>
    </source>
</evidence>
<feature type="transmembrane region" description="Helical" evidence="11">
    <location>
        <begin position="119"/>
        <end position="140"/>
    </location>
</feature>
<dbReference type="KEGG" id="slt:Slit_0442"/>
<evidence type="ECO:0000256" key="9">
    <source>
        <dbReference type="ARBA" id="ARBA00023065"/>
    </source>
</evidence>
<feature type="transmembrane region" description="Helical" evidence="11">
    <location>
        <begin position="334"/>
        <end position="354"/>
    </location>
</feature>
<feature type="transmembrane region" description="Helical" evidence="11">
    <location>
        <begin position="244"/>
        <end position="263"/>
    </location>
</feature>
<keyword evidence="15" id="KW-1185">Reference proteome</keyword>
<dbReference type="EMBL" id="CP001965">
    <property type="protein sequence ID" value="ADE10683.1"/>
    <property type="molecule type" value="Genomic_DNA"/>
</dbReference>
<comment type="similarity">
    <text evidence="2">Belongs to the monovalent cation:proton antiporter 2 (CPA2) transporter (TC 2.A.37) family.</text>
</comment>
<sequence length="666" mass="72512">MWHHRTMASSFHLILILLAVAVGVVVLCRILHLPAMLGYLLVGIMIGPHAMGWIPDAPETRHLGEFGVVFLMFSIGLEFSLARLRAMQHLVFGLGTAQVAATMVLVMISSLFFEIDWRAGLALGGILAMSSTAIVSKMLVERAELNAPHGQNIMGVLLFQDLAVVPLIIIIPALAESGAHLSGTIAVALLKAVILLTALLTFGQRLLRPWFHLVARQKSSELFMLNVLLFTLGMAWLTELSGLSLALGAFVAGMLISETEYRYQVEEDIKPFRDVLLGLFFVTIGMMLDLHAVIAGWGWILLLLLILIPFKAAVVALLVRGFSGEWGSALRTGIGLAQAGEFGFVLLTLAGGVQLLPADVMQNVLAAMLISMLVAPFLIQHAEAIVRRLSPEEWMNRAMLMHQIAVSSMASKQHIIICGYGRSGQALARFLTEEGISFIALDLDSRRVREAVAAGEKVVYGDAGKLEVLQAAGLMRAKALAITYDDKHSALKILHHTQSTRPELPVVVRTADDTHIAVLKQAGAAEVVAEVTEGSVMLASQALLLSGVPLSRVIRHIQETRAKRYSMFSGYFRTTPPPEEVETEDGENQQPRFQNVLLNAGDHAIGQRLMEMKLDQLNVEVNAVRRHNVEGSQPAGDMVLRAGDVLVLLGQPVTLEAAEKRLRQGK</sequence>
<dbReference type="GO" id="GO:0006813">
    <property type="term" value="P:potassium ion transport"/>
    <property type="evidence" value="ECO:0007669"/>
    <property type="project" value="UniProtKB-KW"/>
</dbReference>
<dbReference type="FunFam" id="3.40.50.720:FF:000036">
    <property type="entry name" value="Glutathione-regulated potassium-efflux system protein KefB"/>
    <property type="match status" value="1"/>
</dbReference>
<evidence type="ECO:0000313" key="14">
    <source>
        <dbReference type="EMBL" id="ADE10683.1"/>
    </source>
</evidence>
<keyword evidence="3" id="KW-0813">Transport</keyword>
<name>D5CM69_SIDLE</name>
<feature type="transmembrane region" description="Helical" evidence="11">
    <location>
        <begin position="181"/>
        <end position="202"/>
    </location>
</feature>
<dbReference type="PROSITE" id="PS51201">
    <property type="entry name" value="RCK_N"/>
    <property type="match status" value="1"/>
</dbReference>
<feature type="transmembrane region" description="Helical" evidence="11">
    <location>
        <begin position="35"/>
        <end position="54"/>
    </location>
</feature>